<reference evidence="1 2" key="1">
    <citation type="submission" date="2020-08" db="EMBL/GenBank/DDBJ databases">
        <title>Genomic Encyclopedia of Type Strains, Phase III (KMG-III): the genomes of soil and plant-associated and newly described type strains.</title>
        <authorList>
            <person name="Whitman W."/>
        </authorList>
    </citation>
    <scope>NUCLEOTIDE SEQUENCE [LARGE SCALE GENOMIC DNA]</scope>
    <source>
        <strain evidence="1 2">CECT 8577</strain>
    </source>
</reference>
<dbReference type="Proteomes" id="UP000550714">
    <property type="component" value="Unassembled WGS sequence"/>
</dbReference>
<organism evidence="1 2">
    <name type="scientific">Prauserella isguenensis</name>
    <dbReference type="NCBI Taxonomy" id="1470180"/>
    <lineage>
        <taxon>Bacteria</taxon>
        <taxon>Bacillati</taxon>
        <taxon>Actinomycetota</taxon>
        <taxon>Actinomycetes</taxon>
        <taxon>Pseudonocardiales</taxon>
        <taxon>Pseudonocardiaceae</taxon>
        <taxon>Prauserella</taxon>
    </lineage>
</organism>
<dbReference type="AlphaFoldDB" id="A0A839S399"/>
<dbReference type="EMBL" id="JACHWU010000002">
    <property type="protein sequence ID" value="MBB3051530.1"/>
    <property type="molecule type" value="Genomic_DNA"/>
</dbReference>
<evidence type="ECO:0000313" key="1">
    <source>
        <dbReference type="EMBL" id="MBB3051530.1"/>
    </source>
</evidence>
<comment type="caution">
    <text evidence="1">The sequence shown here is derived from an EMBL/GenBank/DDBJ whole genome shotgun (WGS) entry which is preliminary data.</text>
</comment>
<keyword evidence="2" id="KW-1185">Reference proteome</keyword>
<proteinExistence type="predicted"/>
<protein>
    <submittedName>
        <fullName evidence="1">Uncharacterized protein</fullName>
    </submittedName>
</protein>
<gene>
    <name evidence="1" type="ORF">FHS23_002553</name>
</gene>
<evidence type="ECO:0000313" key="2">
    <source>
        <dbReference type="Proteomes" id="UP000550714"/>
    </source>
</evidence>
<name>A0A839S399_9PSEU</name>
<sequence length="36" mass="4351">MTYLRREITEREDSDTLKLIASVYAGHADWRPEWQL</sequence>
<accession>A0A839S399</accession>